<dbReference type="PANTHER" id="PTHR45266:SF3">
    <property type="entry name" value="OXALOACETATE DECARBOXYLASE ALPHA CHAIN"/>
    <property type="match status" value="1"/>
</dbReference>
<feature type="domain" description="Lipoyl-binding" evidence="2">
    <location>
        <begin position="53"/>
        <end position="133"/>
    </location>
</feature>
<dbReference type="InterPro" id="IPR050709">
    <property type="entry name" value="Biotin_Carboxyl_Carrier/Decarb"/>
</dbReference>
<dbReference type="InterPro" id="IPR000089">
    <property type="entry name" value="Biotin_lipoyl"/>
</dbReference>
<dbReference type="Pfam" id="PF00364">
    <property type="entry name" value="Biotin_lipoyl"/>
    <property type="match status" value="1"/>
</dbReference>
<dbReference type="EMBL" id="PFCK01000023">
    <property type="protein sequence ID" value="PIR71741.1"/>
    <property type="molecule type" value="Genomic_DNA"/>
</dbReference>
<dbReference type="CDD" id="cd06850">
    <property type="entry name" value="biotinyl_domain"/>
    <property type="match status" value="1"/>
</dbReference>
<dbReference type="InterPro" id="IPR011053">
    <property type="entry name" value="Single_hybrid_motif"/>
</dbReference>
<gene>
    <name evidence="3" type="ORF">COU43_00825</name>
</gene>
<dbReference type="Gene3D" id="2.40.50.100">
    <property type="match status" value="1"/>
</dbReference>
<evidence type="ECO:0000313" key="4">
    <source>
        <dbReference type="Proteomes" id="UP000228909"/>
    </source>
</evidence>
<comment type="caution">
    <text evidence="3">The sequence shown here is derived from an EMBL/GenBank/DDBJ whole genome shotgun (WGS) entry which is preliminary data.</text>
</comment>
<dbReference type="Proteomes" id="UP000228909">
    <property type="component" value="Unassembled WGS sequence"/>
</dbReference>
<evidence type="ECO:0000313" key="3">
    <source>
        <dbReference type="EMBL" id="PIR71741.1"/>
    </source>
</evidence>
<protein>
    <recommendedName>
        <fullName evidence="2">Lipoyl-binding domain-containing protein</fullName>
    </recommendedName>
</protein>
<dbReference type="SUPFAM" id="SSF51230">
    <property type="entry name" value="Single hybrid motif"/>
    <property type="match status" value="1"/>
</dbReference>
<name>A0A2H0TJM8_9BACT</name>
<dbReference type="PANTHER" id="PTHR45266">
    <property type="entry name" value="OXALOACETATE DECARBOXYLASE ALPHA CHAIN"/>
    <property type="match status" value="1"/>
</dbReference>
<dbReference type="PROSITE" id="PS50968">
    <property type="entry name" value="BIOTINYL_LIPOYL"/>
    <property type="match status" value="1"/>
</dbReference>
<evidence type="ECO:0000256" key="1">
    <source>
        <dbReference type="ARBA" id="ARBA00023267"/>
    </source>
</evidence>
<evidence type="ECO:0000259" key="2">
    <source>
        <dbReference type="PROSITE" id="PS50968"/>
    </source>
</evidence>
<organism evidence="3 4">
    <name type="scientific">Candidatus Nealsonbacteria bacterium CG10_big_fil_rev_8_21_14_0_10_37_25</name>
    <dbReference type="NCBI Taxonomy" id="1974711"/>
    <lineage>
        <taxon>Bacteria</taxon>
        <taxon>Candidatus Nealsoniibacteriota</taxon>
    </lineage>
</organism>
<accession>A0A2H0TJM8</accession>
<sequence>MKTSIKIGDKIYQIEIAETSNGLKVLVNNKEYFFTKNELGELSSVEGFKSSLKETEIISGARIEKEIKSPLAGVISAVMVKKGEEIKPGQKVVTLISMKMENEIISEGYGKIKEVKVKENQFVNSGDILIVLE</sequence>
<dbReference type="AlphaFoldDB" id="A0A2H0TJM8"/>
<keyword evidence="1" id="KW-0092">Biotin</keyword>
<reference evidence="4" key="1">
    <citation type="submission" date="2017-09" db="EMBL/GenBank/DDBJ databases">
        <title>Depth-based differentiation of microbial function through sediment-hosted aquifers and enrichment of novel symbionts in the deep terrestrial subsurface.</title>
        <authorList>
            <person name="Probst A.J."/>
            <person name="Ladd B."/>
            <person name="Jarett J.K."/>
            <person name="Geller-Mcgrath D.E."/>
            <person name="Sieber C.M.K."/>
            <person name="Emerson J.B."/>
            <person name="Anantharaman K."/>
            <person name="Thomas B.C."/>
            <person name="Malmstrom R."/>
            <person name="Stieglmeier M."/>
            <person name="Klingl A."/>
            <person name="Woyke T."/>
            <person name="Ryan C.M."/>
            <person name="Banfield J.F."/>
        </authorList>
    </citation>
    <scope>NUCLEOTIDE SEQUENCE [LARGE SCALE GENOMIC DNA]</scope>
</reference>
<proteinExistence type="predicted"/>